<dbReference type="SMART" id="SM00239">
    <property type="entry name" value="C2"/>
    <property type="match status" value="2"/>
</dbReference>
<dbReference type="Gene3D" id="2.60.40.150">
    <property type="entry name" value="C2 domain"/>
    <property type="match status" value="2"/>
</dbReference>
<evidence type="ECO:0000313" key="4">
    <source>
        <dbReference type="EnsemblMetazoa" id="AQUA007977-PA"/>
    </source>
</evidence>
<dbReference type="InterPro" id="IPR043541">
    <property type="entry name" value="SYT14/14L/16"/>
</dbReference>
<feature type="domain" description="C2" evidence="3">
    <location>
        <begin position="398"/>
        <end position="518"/>
    </location>
</feature>
<feature type="transmembrane region" description="Helical" evidence="2">
    <location>
        <begin position="34"/>
        <end position="52"/>
    </location>
</feature>
<dbReference type="FunFam" id="2.60.40.150:FF:000231">
    <property type="entry name" value="Predicted protein"/>
    <property type="match status" value="1"/>
</dbReference>
<dbReference type="PANTHER" id="PTHR46129:SF2">
    <property type="entry name" value="SYNAPTOTAGMIN 14, ISOFORM D"/>
    <property type="match status" value="1"/>
</dbReference>
<reference evidence="4" key="1">
    <citation type="submission" date="2020-05" db="UniProtKB">
        <authorList>
            <consortium name="EnsemblMetazoa"/>
        </authorList>
    </citation>
    <scope>IDENTIFICATION</scope>
    <source>
        <strain evidence="4">SANGQUA</strain>
    </source>
</reference>
<proteinExistence type="predicted"/>
<dbReference type="PROSITE" id="PS50004">
    <property type="entry name" value="C2"/>
    <property type="match status" value="2"/>
</dbReference>
<dbReference type="PANTHER" id="PTHR46129">
    <property type="entry name" value="SYNAPTOTAGMIN 14, ISOFORM D"/>
    <property type="match status" value="1"/>
</dbReference>
<dbReference type="InterPro" id="IPR035892">
    <property type="entry name" value="C2_domain_sf"/>
</dbReference>
<dbReference type="CDD" id="cd08389">
    <property type="entry name" value="C2A_Synaptotagmin-14_16"/>
    <property type="match status" value="1"/>
</dbReference>
<keyword evidence="2" id="KW-0812">Transmembrane</keyword>
<feature type="region of interest" description="Disordered" evidence="1">
    <location>
        <begin position="155"/>
        <end position="197"/>
    </location>
</feature>
<protein>
    <recommendedName>
        <fullName evidence="3">C2 domain-containing protein</fullName>
    </recommendedName>
</protein>
<dbReference type="EnsemblMetazoa" id="AQUA007977-RA">
    <property type="protein sequence ID" value="AQUA007977-PA"/>
    <property type="gene ID" value="AQUA007977"/>
</dbReference>
<keyword evidence="2" id="KW-1133">Transmembrane helix</keyword>
<dbReference type="VEuPathDB" id="VectorBase:AQUA007977"/>
<dbReference type="Proteomes" id="UP000076407">
    <property type="component" value="Unassembled WGS sequence"/>
</dbReference>
<dbReference type="Pfam" id="PF00168">
    <property type="entry name" value="C2"/>
    <property type="match status" value="2"/>
</dbReference>
<dbReference type="AlphaFoldDB" id="A0A182XDS4"/>
<evidence type="ECO:0000256" key="1">
    <source>
        <dbReference type="SAM" id="MobiDB-lite"/>
    </source>
</evidence>
<feature type="domain" description="C2" evidence="3">
    <location>
        <begin position="554"/>
        <end position="691"/>
    </location>
</feature>
<evidence type="ECO:0000259" key="3">
    <source>
        <dbReference type="PROSITE" id="PS50004"/>
    </source>
</evidence>
<keyword evidence="2" id="KW-0472">Membrane</keyword>
<dbReference type="GO" id="GO:0005543">
    <property type="term" value="F:phospholipid binding"/>
    <property type="evidence" value="ECO:0007669"/>
    <property type="project" value="TreeGrafter"/>
</dbReference>
<evidence type="ECO:0000256" key="2">
    <source>
        <dbReference type="SAM" id="Phobius"/>
    </source>
</evidence>
<accession>A0A182XDS4</accession>
<feature type="region of interest" description="Disordered" evidence="1">
    <location>
        <begin position="377"/>
        <end position="396"/>
    </location>
</feature>
<dbReference type="STRING" id="34691.A0A182XDS4"/>
<organism evidence="4 5">
    <name type="scientific">Anopheles quadriannulatus</name>
    <name type="common">Mosquito</name>
    <dbReference type="NCBI Taxonomy" id="34691"/>
    <lineage>
        <taxon>Eukaryota</taxon>
        <taxon>Metazoa</taxon>
        <taxon>Ecdysozoa</taxon>
        <taxon>Arthropoda</taxon>
        <taxon>Hexapoda</taxon>
        <taxon>Insecta</taxon>
        <taxon>Pterygota</taxon>
        <taxon>Neoptera</taxon>
        <taxon>Endopterygota</taxon>
        <taxon>Diptera</taxon>
        <taxon>Nematocera</taxon>
        <taxon>Culicoidea</taxon>
        <taxon>Culicidae</taxon>
        <taxon>Anophelinae</taxon>
        <taxon>Anopheles</taxon>
    </lineage>
</organism>
<keyword evidence="5" id="KW-1185">Reference proteome</keyword>
<evidence type="ECO:0000313" key="5">
    <source>
        <dbReference type="Proteomes" id="UP000076407"/>
    </source>
</evidence>
<dbReference type="CDD" id="cd08408">
    <property type="entry name" value="C2B_Synaptotagmin-14_16"/>
    <property type="match status" value="1"/>
</dbReference>
<dbReference type="SUPFAM" id="SSF49562">
    <property type="entry name" value="C2 domain (Calcium/lipid-binding domain, CaLB)"/>
    <property type="match status" value="2"/>
</dbReference>
<dbReference type="FunFam" id="2.60.40.150:FF:000062">
    <property type="entry name" value="synaptotagmin-14 isoform X1"/>
    <property type="match status" value="1"/>
</dbReference>
<feature type="compositionally biased region" description="Low complexity" evidence="1">
    <location>
        <begin position="182"/>
        <end position="195"/>
    </location>
</feature>
<sequence>MVQFLEGGGSGNQLDMNGVNIADRLQAHMELTTFFGLALGFVALILVLFLYVHKIRCFGAAPPFLPFDEQLRAEKTFHRIRNRFAYDGNNSSDSEDDTLRRLKLDPCGAGYGGGVAVGVGGGGGSIACYHANEAVAGLDQSVVAQYHSFNKLLSGGKHAGSRHKSRDPLAMAEGGKIGMPHSSNDCSSGSSNEGNLDYGGTRLSLDAHLSNDRLAAGAAPGRLDGRLTGSAELKLRGEPPLLPELTKESDLERDPVPGYRKKTTKGATNGSRGEGLVVAAAASTAGSVGICFDNDASGDRTNLKCRAFGEDALAVAPAANASTIVGYEQAASSLAQQDSLDDVLSLNNDCILVFANEPLYDTSDLKSLKSDAGGAVVPGPAGYDQPAGSGAHPPAAGSNGTLEISLLYDAPMRKMTVHVLQARGIASRGDKGQQTHTQVRLLMLPAKRQKHKTKIRSGECPQFMESFLLHRVNPEEVNSMGLRIRVYGCERMRRERLIGETIVSFANIDLELETNLWLPLESRSSSTDTASTSDLLSIARSDSAGSTTSMQHGGVPELLLGLGYNGITGRLTVEIVKGSHFRNHTLPKVPDTYVKLCLVSSMGQEIARAKTSTRRGQSNPLFKETFIFQVAMFQLNDVTLIVSVYAKRNMKRNEMVGWFSMGLNSSGPEEMIHWNEMRESSSRSELITRWHVLVDS</sequence>
<name>A0A182XDS4_ANOQN</name>
<dbReference type="InterPro" id="IPR000008">
    <property type="entry name" value="C2_dom"/>
</dbReference>
<feature type="region of interest" description="Disordered" evidence="1">
    <location>
        <begin position="230"/>
        <end position="270"/>
    </location>
</feature>
<feature type="compositionally biased region" description="Basic and acidic residues" evidence="1">
    <location>
        <begin position="245"/>
        <end position="255"/>
    </location>
</feature>